<dbReference type="EMBL" id="JAUEDM010000008">
    <property type="protein sequence ID" value="KAK3312787.1"/>
    <property type="molecule type" value="Genomic_DNA"/>
</dbReference>
<comment type="caution">
    <text evidence="2">The sequence shown here is derived from an EMBL/GenBank/DDBJ whole genome shotgun (WGS) entry which is preliminary data.</text>
</comment>
<feature type="region of interest" description="Disordered" evidence="1">
    <location>
        <begin position="1"/>
        <end position="30"/>
    </location>
</feature>
<organism evidence="2 3">
    <name type="scientific">Apodospora peruviana</name>
    <dbReference type="NCBI Taxonomy" id="516989"/>
    <lineage>
        <taxon>Eukaryota</taxon>
        <taxon>Fungi</taxon>
        <taxon>Dikarya</taxon>
        <taxon>Ascomycota</taxon>
        <taxon>Pezizomycotina</taxon>
        <taxon>Sordariomycetes</taxon>
        <taxon>Sordariomycetidae</taxon>
        <taxon>Sordariales</taxon>
        <taxon>Lasiosphaeriaceae</taxon>
        <taxon>Apodospora</taxon>
    </lineage>
</organism>
<evidence type="ECO:0000313" key="3">
    <source>
        <dbReference type="Proteomes" id="UP001283341"/>
    </source>
</evidence>
<feature type="compositionally biased region" description="Polar residues" evidence="1">
    <location>
        <begin position="17"/>
        <end position="27"/>
    </location>
</feature>
<evidence type="ECO:0000313" key="2">
    <source>
        <dbReference type="EMBL" id="KAK3312787.1"/>
    </source>
</evidence>
<reference evidence="2" key="2">
    <citation type="submission" date="2023-06" db="EMBL/GenBank/DDBJ databases">
        <authorList>
            <consortium name="Lawrence Berkeley National Laboratory"/>
            <person name="Haridas S."/>
            <person name="Hensen N."/>
            <person name="Bonometti L."/>
            <person name="Westerberg I."/>
            <person name="Brannstrom I.O."/>
            <person name="Guillou S."/>
            <person name="Cros-Aarteil S."/>
            <person name="Calhoun S."/>
            <person name="Kuo A."/>
            <person name="Mondo S."/>
            <person name="Pangilinan J."/>
            <person name="Riley R."/>
            <person name="Labutti K."/>
            <person name="Andreopoulos B."/>
            <person name="Lipzen A."/>
            <person name="Chen C."/>
            <person name="Yanf M."/>
            <person name="Daum C."/>
            <person name="Ng V."/>
            <person name="Clum A."/>
            <person name="Steindorff A."/>
            <person name="Ohm R."/>
            <person name="Martin F."/>
            <person name="Silar P."/>
            <person name="Natvig D."/>
            <person name="Lalanne C."/>
            <person name="Gautier V."/>
            <person name="Ament-Velasquez S.L."/>
            <person name="Kruys A."/>
            <person name="Hutchinson M.I."/>
            <person name="Powell A.J."/>
            <person name="Barry K."/>
            <person name="Miller A.N."/>
            <person name="Grigoriev I.V."/>
            <person name="Debuchy R."/>
            <person name="Gladieux P."/>
            <person name="Thoren M.H."/>
            <person name="Johannesson H."/>
        </authorList>
    </citation>
    <scope>NUCLEOTIDE SEQUENCE</scope>
    <source>
        <strain evidence="2">CBS 118394</strain>
    </source>
</reference>
<proteinExistence type="predicted"/>
<dbReference type="AlphaFoldDB" id="A0AAE0HTV0"/>
<dbReference type="Proteomes" id="UP001283341">
    <property type="component" value="Unassembled WGS sequence"/>
</dbReference>
<name>A0AAE0HTV0_9PEZI</name>
<keyword evidence="3" id="KW-1185">Reference proteome</keyword>
<accession>A0AAE0HTV0</accession>
<gene>
    <name evidence="2" type="ORF">B0H66DRAFT_607847</name>
</gene>
<evidence type="ECO:0000256" key="1">
    <source>
        <dbReference type="SAM" id="MobiDB-lite"/>
    </source>
</evidence>
<reference evidence="2" key="1">
    <citation type="journal article" date="2023" name="Mol. Phylogenet. Evol.">
        <title>Genome-scale phylogeny and comparative genomics of the fungal order Sordariales.</title>
        <authorList>
            <person name="Hensen N."/>
            <person name="Bonometti L."/>
            <person name="Westerberg I."/>
            <person name="Brannstrom I.O."/>
            <person name="Guillou S."/>
            <person name="Cros-Aarteil S."/>
            <person name="Calhoun S."/>
            <person name="Haridas S."/>
            <person name="Kuo A."/>
            <person name="Mondo S."/>
            <person name="Pangilinan J."/>
            <person name="Riley R."/>
            <person name="LaButti K."/>
            <person name="Andreopoulos B."/>
            <person name="Lipzen A."/>
            <person name="Chen C."/>
            <person name="Yan M."/>
            <person name="Daum C."/>
            <person name="Ng V."/>
            <person name="Clum A."/>
            <person name="Steindorff A."/>
            <person name="Ohm R.A."/>
            <person name="Martin F."/>
            <person name="Silar P."/>
            <person name="Natvig D.O."/>
            <person name="Lalanne C."/>
            <person name="Gautier V."/>
            <person name="Ament-Velasquez S.L."/>
            <person name="Kruys A."/>
            <person name="Hutchinson M.I."/>
            <person name="Powell A.J."/>
            <person name="Barry K."/>
            <person name="Miller A.N."/>
            <person name="Grigoriev I.V."/>
            <person name="Debuchy R."/>
            <person name="Gladieux P."/>
            <person name="Hiltunen Thoren M."/>
            <person name="Johannesson H."/>
        </authorList>
    </citation>
    <scope>NUCLEOTIDE SEQUENCE</scope>
    <source>
        <strain evidence="2">CBS 118394</strain>
    </source>
</reference>
<sequence length="67" mass="7140">MDMVEEIMDAVDGQDAAEQTTTDQSGETAAEDTVVDSVVDEIASSEGVPAWAEPEINNVVNEEVNKL</sequence>
<protein>
    <submittedName>
        <fullName evidence="2">Uncharacterized protein</fullName>
    </submittedName>
</protein>